<keyword evidence="4" id="KW-1185">Reference proteome</keyword>
<organism evidence="3 4">
    <name type="scientific">Brevibacterium ravenspurgense</name>
    <dbReference type="NCBI Taxonomy" id="479117"/>
    <lineage>
        <taxon>Bacteria</taxon>
        <taxon>Bacillati</taxon>
        <taxon>Actinomycetota</taxon>
        <taxon>Actinomycetes</taxon>
        <taxon>Micrococcales</taxon>
        <taxon>Brevibacteriaceae</taxon>
        <taxon>Brevibacterium</taxon>
    </lineage>
</organism>
<feature type="region of interest" description="Disordered" evidence="1">
    <location>
        <begin position="228"/>
        <end position="247"/>
    </location>
</feature>
<dbReference type="PANTHER" id="PTHR30157:SF0">
    <property type="entry name" value="NADPH-DEPENDENT FERRIC-CHELATE REDUCTASE"/>
    <property type="match status" value="1"/>
</dbReference>
<gene>
    <name evidence="3" type="primary">viuB</name>
    <name evidence="3" type="ORF">Bravens_00408</name>
</gene>
<dbReference type="InterPro" id="IPR017938">
    <property type="entry name" value="Riboflavin_synthase-like_b-brl"/>
</dbReference>
<protein>
    <submittedName>
        <fullName evidence="3">Vibriobactin utilization protein ViuB</fullName>
    </submittedName>
</protein>
<dbReference type="InterPro" id="IPR017927">
    <property type="entry name" value="FAD-bd_FR_type"/>
</dbReference>
<sequence>MYMPFRVSVLRSERITPNFQRVTFTGVDQMGPARVTRDLRIKIIIPGLKGLPDLPAGPEGIQVRRALPEDERGIMRTYSVRDFRRPEDPNQASQNRAELDIDFVLHTDEHGQSGPASRWAEEAKPGDELLVIAPSIDDDSGAGIEFSPGDCKTVQLYGDETALPAIAKTLSEWPEGTTGEAFIEVPTEADKQSVDAPDGVRIHWLVRESENADHGDLLISALEAAASAAQSGSEPGDQPQLDASSDDASAMVWETPQFSRNGEDLAPVEDAEADDVYYWIAGESGAVTAMRRLLVQGRGVPRQCVSFMGYWKKGVAHKS</sequence>
<dbReference type="PATRIC" id="fig|479117.4.peg.404"/>
<dbReference type="InterPro" id="IPR007037">
    <property type="entry name" value="SIP_rossman_dom"/>
</dbReference>
<dbReference type="Gene3D" id="2.40.30.10">
    <property type="entry name" value="Translation factors"/>
    <property type="match status" value="1"/>
</dbReference>
<dbReference type="InterPro" id="IPR013113">
    <property type="entry name" value="SIP_FAD-bd"/>
</dbReference>
<dbReference type="Proteomes" id="UP000243589">
    <property type="component" value="Unassembled WGS sequence"/>
</dbReference>
<dbReference type="CDD" id="cd06193">
    <property type="entry name" value="siderophore_interacting"/>
    <property type="match status" value="1"/>
</dbReference>
<dbReference type="PROSITE" id="PS51384">
    <property type="entry name" value="FAD_FR"/>
    <property type="match status" value="1"/>
</dbReference>
<dbReference type="Gene3D" id="3.40.50.80">
    <property type="entry name" value="Nucleotide-binding domain of ferredoxin-NADP reductase (FNR) module"/>
    <property type="match status" value="1"/>
</dbReference>
<evidence type="ECO:0000259" key="2">
    <source>
        <dbReference type="PROSITE" id="PS51384"/>
    </source>
</evidence>
<dbReference type="PANTHER" id="PTHR30157">
    <property type="entry name" value="FERRIC REDUCTASE, NADPH-DEPENDENT"/>
    <property type="match status" value="1"/>
</dbReference>
<accession>A0A150HBY7</accession>
<evidence type="ECO:0000313" key="3">
    <source>
        <dbReference type="EMBL" id="KXZ59474.1"/>
    </source>
</evidence>
<dbReference type="GO" id="GO:0016491">
    <property type="term" value="F:oxidoreductase activity"/>
    <property type="evidence" value="ECO:0007669"/>
    <property type="project" value="InterPro"/>
</dbReference>
<proteinExistence type="predicted"/>
<dbReference type="SUPFAM" id="SSF63380">
    <property type="entry name" value="Riboflavin synthase domain-like"/>
    <property type="match status" value="1"/>
</dbReference>
<name>A0A150HBY7_9MICO</name>
<comment type="caution">
    <text evidence="3">The sequence shown here is derived from an EMBL/GenBank/DDBJ whole genome shotgun (WGS) entry which is preliminary data.</text>
</comment>
<dbReference type="InterPro" id="IPR039261">
    <property type="entry name" value="FNR_nucleotide-bd"/>
</dbReference>
<dbReference type="RefSeq" id="WP_062019844.1">
    <property type="nucleotide sequence ID" value="NZ_LQQC01000004.1"/>
</dbReference>
<dbReference type="Pfam" id="PF08021">
    <property type="entry name" value="FAD_binding_9"/>
    <property type="match status" value="1"/>
</dbReference>
<dbReference type="Pfam" id="PF04954">
    <property type="entry name" value="SIP"/>
    <property type="match status" value="1"/>
</dbReference>
<dbReference type="InterPro" id="IPR039374">
    <property type="entry name" value="SIP_fam"/>
</dbReference>
<evidence type="ECO:0000256" key="1">
    <source>
        <dbReference type="SAM" id="MobiDB-lite"/>
    </source>
</evidence>
<dbReference type="AlphaFoldDB" id="A0A150HBY7"/>
<feature type="domain" description="FAD-binding FR-type" evidence="2">
    <location>
        <begin position="2"/>
        <end position="149"/>
    </location>
</feature>
<evidence type="ECO:0000313" key="4">
    <source>
        <dbReference type="Proteomes" id="UP000243589"/>
    </source>
</evidence>
<reference evidence="3 4" key="1">
    <citation type="submission" date="2016-01" db="EMBL/GenBank/DDBJ databases">
        <title>Use of Whole Genome Sequencing to ascertain that Brevibacterium massiliense (Roux, Raoult 2009) is a later heterotypic synonym of Brevibacterium ravenspurgense (Mages 2008).</title>
        <authorList>
            <person name="Bernier A.-M."/>
            <person name="Burdz T."/>
            <person name="Huynh C."/>
            <person name="Pachecho A.L."/>
            <person name="Wiebe D."/>
            <person name="Bonner C."/>
            <person name="Bernard K."/>
        </authorList>
    </citation>
    <scope>NUCLEOTIDE SEQUENCE [LARGE SCALE GENOMIC DNA]</scope>
    <source>
        <strain evidence="3 4">CCUG56047</strain>
    </source>
</reference>
<dbReference type="EMBL" id="LQQC01000004">
    <property type="protein sequence ID" value="KXZ59474.1"/>
    <property type="molecule type" value="Genomic_DNA"/>
</dbReference>